<evidence type="ECO:0000313" key="2">
    <source>
        <dbReference type="EMBL" id="AEA44965.1"/>
    </source>
</evidence>
<dbReference type="HOGENOM" id="CLU_098656_1_0_10"/>
<reference evidence="3" key="2">
    <citation type="submission" date="2011-02" db="EMBL/GenBank/DDBJ databases">
        <title>The complete genome of Fluviicola taffensis DSM 16823.</title>
        <authorList>
            <consortium name="US DOE Joint Genome Institute (JGI-PGF)"/>
            <person name="Lucas S."/>
            <person name="Copeland A."/>
            <person name="Lapidus A."/>
            <person name="Bruce D."/>
            <person name="Goodwin L."/>
            <person name="Pitluck S."/>
            <person name="Kyrpides N."/>
            <person name="Mavromatis K."/>
            <person name="Ivanova N."/>
            <person name="Mikhailova N."/>
            <person name="Pagani I."/>
            <person name="Chertkov O."/>
            <person name="Detter J.C."/>
            <person name="Han C."/>
            <person name="Tapia R."/>
            <person name="Land M."/>
            <person name="Hauser L."/>
            <person name="Markowitz V."/>
            <person name="Cheng J.-F."/>
            <person name="Hugenholtz P."/>
            <person name="Woyke T."/>
            <person name="Wu D."/>
            <person name="Tindall B."/>
            <person name="Pomrenke H.G."/>
            <person name="Brambilla E."/>
            <person name="Klenk H.-P."/>
            <person name="Eisen J.A."/>
        </authorList>
    </citation>
    <scope>NUCLEOTIDE SEQUENCE [LARGE SCALE GENOMIC DNA]</scope>
    <source>
        <strain evidence="3">DSM 16823 / RW262 / RW262</strain>
    </source>
</reference>
<proteinExistence type="predicted"/>
<feature type="domain" description="IrrE N-terminal-like" evidence="1">
    <location>
        <begin position="84"/>
        <end position="182"/>
    </location>
</feature>
<dbReference type="EMBL" id="CP002542">
    <property type="protein sequence ID" value="AEA44965.1"/>
    <property type="molecule type" value="Genomic_DNA"/>
</dbReference>
<dbReference type="Pfam" id="PF06114">
    <property type="entry name" value="Peptidase_M78"/>
    <property type="match status" value="1"/>
</dbReference>
<dbReference type="AlphaFoldDB" id="F2IJ95"/>
<organism evidence="2 3">
    <name type="scientific">Fluviicola taffensis (strain DSM 16823 / NCIMB 13979 / RW262)</name>
    <dbReference type="NCBI Taxonomy" id="755732"/>
    <lineage>
        <taxon>Bacteria</taxon>
        <taxon>Pseudomonadati</taxon>
        <taxon>Bacteroidota</taxon>
        <taxon>Flavobacteriia</taxon>
        <taxon>Flavobacteriales</taxon>
        <taxon>Crocinitomicaceae</taxon>
        <taxon>Fluviicola</taxon>
    </lineage>
</organism>
<dbReference type="InterPro" id="IPR010359">
    <property type="entry name" value="IrrE_HExxH"/>
</dbReference>
<evidence type="ECO:0000313" key="3">
    <source>
        <dbReference type="Proteomes" id="UP000007463"/>
    </source>
</evidence>
<keyword evidence="3" id="KW-1185">Reference proteome</keyword>
<dbReference type="KEGG" id="fte:Fluta_2986"/>
<dbReference type="RefSeq" id="WP_013687734.1">
    <property type="nucleotide sequence ID" value="NC_015321.1"/>
</dbReference>
<dbReference type="eggNOG" id="COG2856">
    <property type="taxonomic scope" value="Bacteria"/>
</dbReference>
<reference evidence="2 3" key="1">
    <citation type="journal article" date="2011" name="Stand. Genomic Sci.">
        <title>Complete genome sequence of the gliding freshwater bacterium Fluviicola taffensis type strain (RW262).</title>
        <authorList>
            <person name="Woyke T."/>
            <person name="Chertkov O."/>
            <person name="Lapidus A."/>
            <person name="Nolan M."/>
            <person name="Lucas S."/>
            <person name="Del Rio T.G."/>
            <person name="Tice H."/>
            <person name="Cheng J.F."/>
            <person name="Tapia R."/>
            <person name="Han C."/>
            <person name="Goodwin L."/>
            <person name="Pitluck S."/>
            <person name="Liolios K."/>
            <person name="Pagani I."/>
            <person name="Ivanova N."/>
            <person name="Huntemann M."/>
            <person name="Mavromatis K."/>
            <person name="Mikhailova N."/>
            <person name="Pati A."/>
            <person name="Chen A."/>
            <person name="Palaniappan K."/>
            <person name="Land M."/>
            <person name="Hauser L."/>
            <person name="Brambilla E.M."/>
            <person name="Rohde M."/>
            <person name="Mwirichia R."/>
            <person name="Sikorski J."/>
            <person name="Tindall B.J."/>
            <person name="Goker M."/>
            <person name="Bristow J."/>
            <person name="Eisen J.A."/>
            <person name="Markowitz V."/>
            <person name="Hugenholtz P."/>
            <person name="Klenk H.P."/>
            <person name="Kyrpides N.C."/>
        </authorList>
    </citation>
    <scope>NUCLEOTIDE SEQUENCE [LARGE SCALE GENOMIC DNA]</scope>
    <source>
        <strain evidence="3">DSM 16823 / RW262 / RW262</strain>
    </source>
</reference>
<evidence type="ECO:0000259" key="1">
    <source>
        <dbReference type="Pfam" id="PF06114"/>
    </source>
</evidence>
<protein>
    <recommendedName>
        <fullName evidence="1">IrrE N-terminal-like domain-containing protein</fullName>
    </recommendedName>
</protein>
<dbReference type="Gene3D" id="1.10.10.2910">
    <property type="match status" value="1"/>
</dbReference>
<name>F2IJ95_FLUTR</name>
<dbReference type="Proteomes" id="UP000007463">
    <property type="component" value="Chromosome"/>
</dbReference>
<gene>
    <name evidence="2" type="ordered locus">Fluta_2986</name>
</gene>
<sequence>MPPLKKNSFKKGFKTWADKKSIELRKDLGLNSNDALCAFDLIAHLNIPLFVPQDFKELDTKHLDELLGNGKEHWSAVTIPLKNDKYLIIHNPEHSAQRQQSNLMHELAHVICDHKVDPKIEETGLAGMLRHHDQEQENEAIWFGGCLQLPREALIWALKKSMTNNEIAEHFNASVEMVRYRIGVTGAKIQLVRMRY</sequence>
<dbReference type="OrthoDB" id="878902at2"/>
<accession>F2IJ95</accession>